<name>A0A0E9X7L9_ANGAN</name>
<evidence type="ECO:0000313" key="1">
    <source>
        <dbReference type="EMBL" id="JAH98446.1"/>
    </source>
</evidence>
<sequence length="71" mass="8402">MNVQQQIRKLDIHLSSYHQAAARSKHYQCAFQFPSQILKRYSLALRYKHTNKFHDDQPLQSLSHAHEQLIG</sequence>
<proteinExistence type="predicted"/>
<reference evidence="1" key="2">
    <citation type="journal article" date="2015" name="Fish Shellfish Immunol.">
        <title>Early steps in the European eel (Anguilla anguilla)-Vibrio vulnificus interaction in the gills: Role of the RtxA13 toxin.</title>
        <authorList>
            <person name="Callol A."/>
            <person name="Pajuelo D."/>
            <person name="Ebbesson L."/>
            <person name="Teles M."/>
            <person name="MacKenzie S."/>
            <person name="Amaro C."/>
        </authorList>
    </citation>
    <scope>NUCLEOTIDE SEQUENCE</scope>
</reference>
<reference evidence="1" key="1">
    <citation type="submission" date="2014-11" db="EMBL/GenBank/DDBJ databases">
        <authorList>
            <person name="Amaro Gonzalez C."/>
        </authorList>
    </citation>
    <scope>NUCLEOTIDE SEQUENCE</scope>
</reference>
<organism evidence="1">
    <name type="scientific">Anguilla anguilla</name>
    <name type="common">European freshwater eel</name>
    <name type="synonym">Muraena anguilla</name>
    <dbReference type="NCBI Taxonomy" id="7936"/>
    <lineage>
        <taxon>Eukaryota</taxon>
        <taxon>Metazoa</taxon>
        <taxon>Chordata</taxon>
        <taxon>Craniata</taxon>
        <taxon>Vertebrata</taxon>
        <taxon>Euteleostomi</taxon>
        <taxon>Actinopterygii</taxon>
        <taxon>Neopterygii</taxon>
        <taxon>Teleostei</taxon>
        <taxon>Anguilliformes</taxon>
        <taxon>Anguillidae</taxon>
        <taxon>Anguilla</taxon>
    </lineage>
</organism>
<dbReference type="AlphaFoldDB" id="A0A0E9X7L9"/>
<accession>A0A0E9X7L9</accession>
<protein>
    <submittedName>
        <fullName evidence="1">Uncharacterized protein</fullName>
    </submittedName>
</protein>
<dbReference type="EMBL" id="GBXM01010131">
    <property type="protein sequence ID" value="JAH98446.1"/>
    <property type="molecule type" value="Transcribed_RNA"/>
</dbReference>